<evidence type="ECO:0000313" key="4">
    <source>
        <dbReference type="Proteomes" id="UP000234585"/>
    </source>
</evidence>
<dbReference type="Pfam" id="PF13460">
    <property type="entry name" value="NAD_binding_10"/>
    <property type="match status" value="1"/>
</dbReference>
<dbReference type="STRING" id="41067.A0A2I2FNC1"/>
<dbReference type="Gene3D" id="3.40.50.720">
    <property type="entry name" value="NAD(P)-binding Rossmann-like Domain"/>
    <property type="match status" value="1"/>
</dbReference>
<keyword evidence="4" id="KW-1185">Reference proteome</keyword>
<dbReference type="PANTHER" id="PTHR43355:SF2">
    <property type="entry name" value="FLAVIN REDUCTASE (NADPH)"/>
    <property type="match status" value="1"/>
</dbReference>
<dbReference type="GeneID" id="36522894"/>
<dbReference type="GO" id="GO:0042602">
    <property type="term" value="F:riboflavin reductase (NADPH) activity"/>
    <property type="evidence" value="ECO:0007669"/>
    <property type="project" value="TreeGrafter"/>
</dbReference>
<organism evidence="3 4">
    <name type="scientific">Aspergillus candidus</name>
    <dbReference type="NCBI Taxonomy" id="41067"/>
    <lineage>
        <taxon>Eukaryota</taxon>
        <taxon>Fungi</taxon>
        <taxon>Dikarya</taxon>
        <taxon>Ascomycota</taxon>
        <taxon>Pezizomycotina</taxon>
        <taxon>Eurotiomycetes</taxon>
        <taxon>Eurotiomycetidae</taxon>
        <taxon>Eurotiales</taxon>
        <taxon>Aspergillaceae</taxon>
        <taxon>Aspergillus</taxon>
        <taxon>Aspergillus subgen. Circumdati</taxon>
    </lineage>
</organism>
<protein>
    <submittedName>
        <fullName evidence="3">TrkA-N domain dehydrogenase</fullName>
    </submittedName>
</protein>
<gene>
    <name evidence="3" type="ORF">BDW47DRAFT_121915</name>
</gene>
<comment type="similarity">
    <text evidence="1">Belongs to the avfA family.</text>
</comment>
<dbReference type="PANTHER" id="PTHR43355">
    <property type="entry name" value="FLAVIN REDUCTASE (NADPH)"/>
    <property type="match status" value="1"/>
</dbReference>
<dbReference type="InterPro" id="IPR036291">
    <property type="entry name" value="NAD(P)-bd_dom_sf"/>
</dbReference>
<dbReference type="EMBL" id="KZ559118">
    <property type="protein sequence ID" value="PLB42127.1"/>
    <property type="molecule type" value="Genomic_DNA"/>
</dbReference>
<reference evidence="3 4" key="1">
    <citation type="submission" date="2017-12" db="EMBL/GenBank/DDBJ databases">
        <authorList>
            <consortium name="DOE Joint Genome Institute"/>
            <person name="Haridas S."/>
            <person name="Kjaerbolling I."/>
            <person name="Vesth T.C."/>
            <person name="Frisvad J.C."/>
            <person name="Nybo J.L."/>
            <person name="Theobald S."/>
            <person name="Kuo A."/>
            <person name="Bowyer P."/>
            <person name="Matsuda Y."/>
            <person name="Mondo S."/>
            <person name="Lyhne E.K."/>
            <person name="Kogle M.E."/>
            <person name="Clum A."/>
            <person name="Lipzen A."/>
            <person name="Salamov A."/>
            <person name="Ngan C.Y."/>
            <person name="Daum C."/>
            <person name="Chiniquy J."/>
            <person name="Barry K."/>
            <person name="LaButti K."/>
            <person name="Simmons B.A."/>
            <person name="Magnuson J.K."/>
            <person name="Mortensen U.H."/>
            <person name="Larsen T.O."/>
            <person name="Grigoriev I.V."/>
            <person name="Baker S.E."/>
            <person name="Andersen M.R."/>
            <person name="Nordberg H.P."/>
            <person name="Cantor M.N."/>
            <person name="Hua S.X."/>
        </authorList>
    </citation>
    <scope>NUCLEOTIDE SEQUENCE [LARGE SCALE GENOMIC DNA]</scope>
    <source>
        <strain evidence="3 4">CBS 102.13</strain>
    </source>
</reference>
<dbReference type="Proteomes" id="UP000234585">
    <property type="component" value="Unassembled WGS sequence"/>
</dbReference>
<dbReference type="AlphaFoldDB" id="A0A2I2FNC1"/>
<evidence type="ECO:0000313" key="3">
    <source>
        <dbReference type="EMBL" id="PLB42127.1"/>
    </source>
</evidence>
<dbReference type="RefSeq" id="XP_024676139.1">
    <property type="nucleotide sequence ID" value="XM_024815734.1"/>
</dbReference>
<dbReference type="InterPro" id="IPR016040">
    <property type="entry name" value="NAD(P)-bd_dom"/>
</dbReference>
<feature type="domain" description="NAD(P)-binding" evidence="2">
    <location>
        <begin position="7"/>
        <end position="207"/>
    </location>
</feature>
<proteinExistence type="inferred from homology"/>
<dbReference type="InterPro" id="IPR051606">
    <property type="entry name" value="Polyketide_Oxido-like"/>
</dbReference>
<evidence type="ECO:0000259" key="2">
    <source>
        <dbReference type="Pfam" id="PF13460"/>
    </source>
</evidence>
<dbReference type="OrthoDB" id="419598at2759"/>
<name>A0A2I2FNC1_ASPCN</name>
<accession>A0A2I2FNC1</accession>
<sequence length="220" mass="24146">MRVLVIGGSGRCGKLVIEELLSRGHHVTTLVRKTTSMGDAQPGLKLVQGTPTKLDDVRAAFRADIPEVVIVTLNAPRATDSPFAAPISPPRLMADCNANVVKAMQEFGVRKTVILQAFGVGKSWDNMHCVLRLLMSKSNMILQYEDHNHTDREVRESGVNFVMVRPSRLVETDETNVKVWPNNGKGVGLMASTSRVSVARWLVDAAETTQWDNTSPVITN</sequence>
<evidence type="ECO:0000256" key="1">
    <source>
        <dbReference type="ARBA" id="ARBA00038376"/>
    </source>
</evidence>
<dbReference type="SUPFAM" id="SSF51735">
    <property type="entry name" value="NAD(P)-binding Rossmann-fold domains"/>
    <property type="match status" value="1"/>
</dbReference>
<dbReference type="GO" id="GO:0004074">
    <property type="term" value="F:biliverdin reductase [NAD(P)H] activity"/>
    <property type="evidence" value="ECO:0007669"/>
    <property type="project" value="TreeGrafter"/>
</dbReference>